<dbReference type="PANTHER" id="PTHR34472">
    <property type="entry name" value="SULFUR CARRIER PROTEIN THIS"/>
    <property type="match status" value="1"/>
</dbReference>
<dbReference type="Proteomes" id="UP001549097">
    <property type="component" value="Unassembled WGS sequence"/>
</dbReference>
<keyword evidence="2" id="KW-1185">Reference proteome</keyword>
<reference evidence="1 2" key="1">
    <citation type="submission" date="2024-06" db="EMBL/GenBank/DDBJ databases">
        <title>Genomic Encyclopedia of Type Strains, Phase IV (KMG-IV): sequencing the most valuable type-strain genomes for metagenomic binning, comparative biology and taxonomic classification.</title>
        <authorList>
            <person name="Goeker M."/>
        </authorList>
    </citation>
    <scope>NUCLEOTIDE SEQUENCE [LARGE SCALE GENOMIC DNA]</scope>
    <source>
        <strain evidence="1 2">DSM 100124</strain>
    </source>
</reference>
<organism evidence="1 2">
    <name type="scientific">Fictibacillus halophilus</name>
    <dbReference type="NCBI Taxonomy" id="1610490"/>
    <lineage>
        <taxon>Bacteria</taxon>
        <taxon>Bacillati</taxon>
        <taxon>Bacillota</taxon>
        <taxon>Bacilli</taxon>
        <taxon>Bacillales</taxon>
        <taxon>Fictibacillaceae</taxon>
        <taxon>Fictibacillus</taxon>
    </lineage>
</organism>
<accession>A0ABV2LF67</accession>
<dbReference type="InterPro" id="IPR010035">
    <property type="entry name" value="Thi_S"/>
</dbReference>
<dbReference type="CDD" id="cd00565">
    <property type="entry name" value="Ubl_ThiS"/>
    <property type="match status" value="1"/>
</dbReference>
<dbReference type="EMBL" id="JBEPMP010000001">
    <property type="protein sequence ID" value="MET3726729.1"/>
    <property type="molecule type" value="Genomic_DNA"/>
</dbReference>
<name>A0ABV2LF67_9BACL</name>
<dbReference type="InterPro" id="IPR012675">
    <property type="entry name" value="Beta-grasp_dom_sf"/>
</dbReference>
<comment type="caution">
    <text evidence="1">The sequence shown here is derived from an EMBL/GenBank/DDBJ whole genome shotgun (WGS) entry which is preliminary data.</text>
</comment>
<evidence type="ECO:0000313" key="2">
    <source>
        <dbReference type="Proteomes" id="UP001549097"/>
    </source>
</evidence>
<sequence>MVPNSLQSITDLLKHLNLHDQVVIAEVNEDIIDNQKQRETQIKENDKIELVRFVGGG</sequence>
<proteinExistence type="predicted"/>
<dbReference type="PANTHER" id="PTHR34472:SF1">
    <property type="entry name" value="SULFUR CARRIER PROTEIN THIS"/>
    <property type="match status" value="1"/>
</dbReference>
<protein>
    <submittedName>
        <fullName evidence="1">Sulfur carrier protein</fullName>
    </submittedName>
</protein>
<evidence type="ECO:0000313" key="1">
    <source>
        <dbReference type="EMBL" id="MET3726729.1"/>
    </source>
</evidence>
<gene>
    <name evidence="1" type="ORF">ABID52_000310</name>
</gene>
<dbReference type="Gene3D" id="3.10.20.30">
    <property type="match status" value="1"/>
</dbReference>
<dbReference type="InterPro" id="IPR003749">
    <property type="entry name" value="ThiS/MoaD-like"/>
</dbReference>
<dbReference type="InterPro" id="IPR016155">
    <property type="entry name" value="Mopterin_synth/thiamin_S_b"/>
</dbReference>
<dbReference type="NCBIfam" id="TIGR01683">
    <property type="entry name" value="thiS"/>
    <property type="match status" value="1"/>
</dbReference>
<dbReference type="Pfam" id="PF02597">
    <property type="entry name" value="ThiS"/>
    <property type="match status" value="1"/>
</dbReference>
<dbReference type="SUPFAM" id="SSF54285">
    <property type="entry name" value="MoaD/ThiS"/>
    <property type="match status" value="1"/>
</dbReference>